<dbReference type="Gene3D" id="2.60.120.560">
    <property type="entry name" value="Exo-inulinase, domain 1"/>
    <property type="match status" value="1"/>
</dbReference>
<gene>
    <name evidence="3" type="ORF">J6I44_00585</name>
</gene>
<name>A0ABT3PHC5_9BACT</name>
<evidence type="ECO:0000259" key="2">
    <source>
        <dbReference type="Pfam" id="PF06439"/>
    </source>
</evidence>
<evidence type="ECO:0000313" key="3">
    <source>
        <dbReference type="EMBL" id="MCW9705322.1"/>
    </source>
</evidence>
<evidence type="ECO:0000256" key="1">
    <source>
        <dbReference type="SAM" id="SignalP"/>
    </source>
</evidence>
<keyword evidence="4" id="KW-1185">Reference proteome</keyword>
<accession>A0ABT3PHC5</accession>
<evidence type="ECO:0000313" key="4">
    <source>
        <dbReference type="Proteomes" id="UP001207918"/>
    </source>
</evidence>
<dbReference type="EMBL" id="JAGGJA010000001">
    <property type="protein sequence ID" value="MCW9705322.1"/>
    <property type="molecule type" value="Genomic_DNA"/>
</dbReference>
<feature type="signal peptide" evidence="1">
    <location>
        <begin position="1"/>
        <end position="21"/>
    </location>
</feature>
<feature type="domain" description="3-keto-alpha-glucoside-1,2-lyase/3-keto-2-hydroxy-glucal hydratase" evidence="2">
    <location>
        <begin position="34"/>
        <end position="234"/>
    </location>
</feature>
<dbReference type="RefSeq" id="WP_265763983.1">
    <property type="nucleotide sequence ID" value="NZ_JAGGJA010000001.1"/>
</dbReference>
<sequence>MKQFILIVFGIIFISSSSLYAQFPEPAADEDAGFKQILTEETFDNWNGKLDYWRFEDGVLVGEVKEDGLLDENTFLVWEQEIEDFELKVEYRISPEGNSGINYRSKTVNGQEDILKGYQADLDGPNKWSGQLYEEKGRAFLALRGQITHVGKDNVPDEIGSLGEKEELGKVINQDGWNEFHLIARGNTLIHILNGQVMSVTTDDGSKAAGKGLLGLQIHQGPAMKVEYRNLRLKEL</sequence>
<comment type="caution">
    <text evidence="3">The sequence shown here is derived from an EMBL/GenBank/DDBJ whole genome shotgun (WGS) entry which is preliminary data.</text>
</comment>
<keyword evidence="1" id="KW-0732">Signal</keyword>
<proteinExistence type="predicted"/>
<organism evidence="3 4">
    <name type="scientific">Fodinibius salsisoli</name>
    <dbReference type="NCBI Taxonomy" id="2820877"/>
    <lineage>
        <taxon>Bacteria</taxon>
        <taxon>Pseudomonadati</taxon>
        <taxon>Balneolota</taxon>
        <taxon>Balneolia</taxon>
        <taxon>Balneolales</taxon>
        <taxon>Balneolaceae</taxon>
        <taxon>Fodinibius</taxon>
    </lineage>
</organism>
<dbReference type="Proteomes" id="UP001207918">
    <property type="component" value="Unassembled WGS sequence"/>
</dbReference>
<protein>
    <submittedName>
        <fullName evidence="3">DUF1080 domain-containing protein</fullName>
    </submittedName>
</protein>
<feature type="chain" id="PRO_5047176146" evidence="1">
    <location>
        <begin position="22"/>
        <end position="236"/>
    </location>
</feature>
<reference evidence="3 4" key="1">
    <citation type="submission" date="2021-03" db="EMBL/GenBank/DDBJ databases">
        <title>Aliifodinibius sp. nov., a new bacterium isolated from saline soil.</title>
        <authorList>
            <person name="Galisteo C."/>
            <person name="De La Haba R."/>
            <person name="Sanchez-Porro C."/>
            <person name="Ventosa A."/>
        </authorList>
    </citation>
    <scope>NUCLEOTIDE SEQUENCE [LARGE SCALE GENOMIC DNA]</scope>
    <source>
        <strain evidence="3 4">1BSP15-2V2</strain>
    </source>
</reference>
<dbReference type="Pfam" id="PF06439">
    <property type="entry name" value="3keto-disac_hyd"/>
    <property type="match status" value="1"/>
</dbReference>
<dbReference type="InterPro" id="IPR010496">
    <property type="entry name" value="AL/BT2_dom"/>
</dbReference>